<dbReference type="EMBL" id="WTPX01000111">
    <property type="protein sequence ID" value="NNJ26977.1"/>
    <property type="molecule type" value="Genomic_DNA"/>
</dbReference>
<feature type="signal peptide" evidence="2">
    <location>
        <begin position="1"/>
        <end position="26"/>
    </location>
</feature>
<evidence type="ECO:0000313" key="4">
    <source>
        <dbReference type="Proteomes" id="UP000609651"/>
    </source>
</evidence>
<dbReference type="RefSeq" id="WP_185168677.1">
    <property type="nucleotide sequence ID" value="NZ_WTPX01000111.1"/>
</dbReference>
<protein>
    <recommendedName>
        <fullName evidence="5">Copper chaperone PCu(A)C</fullName>
    </recommendedName>
</protein>
<keyword evidence="2" id="KW-0732">Signal</keyword>
<sequence length="210" mass="22368">MLRFTRPPFAAALLSASFACGGLLLAGCSSDDGQEYGADAHDDDHAHDDEHVHAVAEHGAGPHDGLIVELTTDHSVHGELVLESDTPGRGKLYLLAGDMKTPVLAKSAEMLFVGDDGEEVSLKLDPVGEANADSDEWSFLLDRLPNGGEGDVEGRIVVLGADDKEMETAFDTGHDEHAGHDHGDHEGHDHDGDDHGDHDHADGDHDHEDE</sequence>
<reference evidence="3 4" key="1">
    <citation type="journal article" date="2020" name="Syst. Appl. Microbiol.">
        <title>Alienimonas chondri sp. nov., a novel planctomycete isolated from the biofilm of the red alga Chondrus crispus.</title>
        <authorList>
            <person name="Vitorino I."/>
            <person name="Albuquerque L."/>
            <person name="Wiegand S."/>
            <person name="Kallscheuer N."/>
            <person name="da Costa M.S."/>
            <person name="Lobo-da-Cunha A."/>
            <person name="Jogler C."/>
            <person name="Lage O.M."/>
        </authorList>
    </citation>
    <scope>NUCLEOTIDE SEQUENCE [LARGE SCALE GENOMIC DNA]</scope>
    <source>
        <strain evidence="3 4">LzC2</strain>
    </source>
</reference>
<dbReference type="Proteomes" id="UP000609651">
    <property type="component" value="Unassembled WGS sequence"/>
</dbReference>
<evidence type="ECO:0000256" key="1">
    <source>
        <dbReference type="SAM" id="MobiDB-lite"/>
    </source>
</evidence>
<accession>A0ABX1VGL1</accession>
<feature type="chain" id="PRO_5045696805" description="Copper chaperone PCu(A)C" evidence="2">
    <location>
        <begin position="27"/>
        <end position="210"/>
    </location>
</feature>
<name>A0ABX1VGL1_9PLAN</name>
<proteinExistence type="predicted"/>
<evidence type="ECO:0008006" key="5">
    <source>
        <dbReference type="Google" id="ProtNLM"/>
    </source>
</evidence>
<dbReference type="PROSITE" id="PS51257">
    <property type="entry name" value="PROKAR_LIPOPROTEIN"/>
    <property type="match status" value="1"/>
</dbReference>
<feature type="region of interest" description="Disordered" evidence="1">
    <location>
        <begin position="170"/>
        <end position="210"/>
    </location>
</feature>
<organism evidence="3 4">
    <name type="scientific">Alienimonas chondri</name>
    <dbReference type="NCBI Taxonomy" id="2681879"/>
    <lineage>
        <taxon>Bacteria</taxon>
        <taxon>Pseudomonadati</taxon>
        <taxon>Planctomycetota</taxon>
        <taxon>Planctomycetia</taxon>
        <taxon>Planctomycetales</taxon>
        <taxon>Planctomycetaceae</taxon>
        <taxon>Alienimonas</taxon>
    </lineage>
</organism>
<comment type="caution">
    <text evidence="3">The sequence shown here is derived from an EMBL/GenBank/DDBJ whole genome shotgun (WGS) entry which is preliminary data.</text>
</comment>
<keyword evidence="4" id="KW-1185">Reference proteome</keyword>
<evidence type="ECO:0000256" key="2">
    <source>
        <dbReference type="SAM" id="SignalP"/>
    </source>
</evidence>
<evidence type="ECO:0000313" key="3">
    <source>
        <dbReference type="EMBL" id="NNJ26977.1"/>
    </source>
</evidence>
<gene>
    <name evidence="3" type="ORF">LzC2_30740</name>
</gene>